<dbReference type="EMBL" id="JAPFFK010000020">
    <property type="protein sequence ID" value="KAJ6679663.1"/>
    <property type="molecule type" value="Genomic_DNA"/>
</dbReference>
<proteinExistence type="predicted"/>
<evidence type="ECO:0000313" key="2">
    <source>
        <dbReference type="Proteomes" id="UP001151532"/>
    </source>
</evidence>
<gene>
    <name evidence="1" type="ORF">OIU79_019413</name>
</gene>
<comment type="caution">
    <text evidence="1">The sequence shown here is derived from an EMBL/GenBank/DDBJ whole genome shotgun (WGS) entry which is preliminary data.</text>
</comment>
<organism evidence="1 2">
    <name type="scientific">Salix purpurea</name>
    <name type="common">Purple osier willow</name>
    <dbReference type="NCBI Taxonomy" id="77065"/>
    <lineage>
        <taxon>Eukaryota</taxon>
        <taxon>Viridiplantae</taxon>
        <taxon>Streptophyta</taxon>
        <taxon>Embryophyta</taxon>
        <taxon>Tracheophyta</taxon>
        <taxon>Spermatophyta</taxon>
        <taxon>Magnoliopsida</taxon>
        <taxon>eudicotyledons</taxon>
        <taxon>Gunneridae</taxon>
        <taxon>Pentapetalae</taxon>
        <taxon>rosids</taxon>
        <taxon>fabids</taxon>
        <taxon>Malpighiales</taxon>
        <taxon>Salicaceae</taxon>
        <taxon>Saliceae</taxon>
        <taxon>Salix</taxon>
    </lineage>
</organism>
<protein>
    <submittedName>
        <fullName evidence="1">Uncharacterized protein</fullName>
    </submittedName>
</protein>
<reference evidence="1" key="1">
    <citation type="submission" date="2022-11" db="EMBL/GenBank/DDBJ databases">
        <authorList>
            <person name="Hyden B.L."/>
            <person name="Feng K."/>
            <person name="Yates T."/>
            <person name="Jawdy S."/>
            <person name="Smart L.B."/>
            <person name="Muchero W."/>
        </authorList>
    </citation>
    <scope>NUCLEOTIDE SEQUENCE</scope>
    <source>
        <tissue evidence="1">Shoot tip</tissue>
    </source>
</reference>
<reference evidence="1" key="2">
    <citation type="journal article" date="2023" name="Int. J. Mol. Sci.">
        <title>De Novo Assembly and Annotation of 11 Diverse Shrub Willow (Salix) Genomes Reveals Novel Gene Organization in Sex-Linked Regions.</title>
        <authorList>
            <person name="Hyden B."/>
            <person name="Feng K."/>
            <person name="Yates T.B."/>
            <person name="Jawdy S."/>
            <person name="Cereghino C."/>
            <person name="Smart L.B."/>
            <person name="Muchero W."/>
        </authorList>
    </citation>
    <scope>NUCLEOTIDE SEQUENCE</scope>
    <source>
        <tissue evidence="1">Shoot tip</tissue>
    </source>
</reference>
<dbReference type="AlphaFoldDB" id="A0A9Q0P150"/>
<sequence length="20" mass="2303">MARVSFILVKTITHTKLSEK</sequence>
<name>A0A9Q0P150_SALPP</name>
<keyword evidence="2" id="KW-1185">Reference proteome</keyword>
<dbReference type="Proteomes" id="UP001151532">
    <property type="component" value="Chromosome 14"/>
</dbReference>
<evidence type="ECO:0000313" key="1">
    <source>
        <dbReference type="EMBL" id="KAJ6679663.1"/>
    </source>
</evidence>
<accession>A0A9Q0P150</accession>